<dbReference type="AlphaFoldDB" id="A0A3M0S832"/>
<evidence type="ECO:0000313" key="1">
    <source>
        <dbReference type="EMBL" id="RMC93784.1"/>
    </source>
</evidence>
<comment type="caution">
    <text evidence="1">The sequence shown here is derived from an EMBL/GenBank/DDBJ whole genome shotgun (WGS) entry which is preliminary data.</text>
</comment>
<dbReference type="RefSeq" id="WP_122060053.1">
    <property type="nucleotide sequence ID" value="NZ_RFAQ01000093.1"/>
</dbReference>
<organism evidence="1 2">
    <name type="scientific">Clostridium autoethanogenum</name>
    <dbReference type="NCBI Taxonomy" id="84023"/>
    <lineage>
        <taxon>Bacteria</taxon>
        <taxon>Bacillati</taxon>
        <taxon>Bacillota</taxon>
        <taxon>Clostridia</taxon>
        <taxon>Eubacteriales</taxon>
        <taxon>Clostridiaceae</taxon>
        <taxon>Clostridium</taxon>
    </lineage>
</organism>
<protein>
    <submittedName>
        <fullName evidence="1">Uncharacterized protein</fullName>
    </submittedName>
</protein>
<dbReference type="EMBL" id="RFAQ01000093">
    <property type="protein sequence ID" value="RMC93784.1"/>
    <property type="molecule type" value="Genomic_DNA"/>
</dbReference>
<sequence>MVQKIIRLLLTKVIPAPTGSRYVEDILYNQRVYPIYSEVQQRLTYCLKNKLINRDELITFKYMLNKCIKNSYAYKDKKWKNDAHEIFTKLKSHYIKPKEMKRLLKYVNQFYINIPEPIQEFKTVSYLKVIK</sequence>
<accession>A0A3M0S832</accession>
<proteinExistence type="predicted"/>
<gene>
    <name evidence="1" type="ORF">D9O40_17665</name>
</gene>
<reference evidence="1 2" key="1">
    <citation type="submission" date="2018-10" db="EMBL/GenBank/DDBJ databases">
        <title>Genome-centric metagenomics revealed C2 chemical producing, CO utilizing Clostridium with novel acetogenic gene cluster.</title>
        <authorList>
            <person name="Kang H."/>
            <person name="Park B."/>
            <person name="Choi I.G."/>
            <person name="Chang I.S."/>
        </authorList>
    </citation>
    <scope>NUCLEOTIDE SEQUENCE [LARGE SCALE GENOMIC DNA]</scope>
    <source>
        <strain evidence="1 2">H21-9</strain>
    </source>
</reference>
<evidence type="ECO:0000313" key="2">
    <source>
        <dbReference type="Proteomes" id="UP000277999"/>
    </source>
</evidence>
<name>A0A3M0S832_9CLOT</name>
<dbReference type="Proteomes" id="UP000277999">
    <property type="component" value="Unassembled WGS sequence"/>
</dbReference>